<sequence>MPKSRFRAAVAGLTGAMIVFGASGVMAQGTPQADPQKEPVTAPAPPESGFGVIVIGVMKGSSPQDFSQKVIEALPQRLMDPHTNFTAGVGFKRDKDYRLVIAFHGEDMMDADTLCTRTNDVDTTPPPEQTDLMAATRITAAFCEGAKPLSTATDRMVGSVTPGQAGFRFLVSDITKQLFPDGFGTLPGTISSQQPGTMVTPAQPPG</sequence>
<dbReference type="EMBL" id="BJYZ01000011">
    <property type="protein sequence ID" value="GEO38528.1"/>
    <property type="molecule type" value="Genomic_DNA"/>
</dbReference>
<gene>
    <name evidence="3" type="ORF">SAE02_26760</name>
</gene>
<feature type="compositionally biased region" description="Polar residues" evidence="1">
    <location>
        <begin position="188"/>
        <end position="197"/>
    </location>
</feature>
<dbReference type="RefSeq" id="WP_044433173.1">
    <property type="nucleotide sequence ID" value="NZ_BJYZ01000011.1"/>
</dbReference>
<dbReference type="AlphaFoldDB" id="A0A512DPY4"/>
<evidence type="ECO:0000313" key="3">
    <source>
        <dbReference type="EMBL" id="GEO38528.1"/>
    </source>
</evidence>
<accession>A0A512DPY4</accession>
<feature type="signal peptide" evidence="2">
    <location>
        <begin position="1"/>
        <end position="27"/>
    </location>
</feature>
<protein>
    <recommendedName>
        <fullName evidence="5">Lipoprotein</fullName>
    </recommendedName>
</protein>
<keyword evidence="2" id="KW-0732">Signal</keyword>
<proteinExistence type="predicted"/>
<reference evidence="3 4" key="1">
    <citation type="submission" date="2019-07" db="EMBL/GenBank/DDBJ databases">
        <title>Whole genome shotgun sequence of Skermanella aerolata NBRC 106429.</title>
        <authorList>
            <person name="Hosoyama A."/>
            <person name="Uohara A."/>
            <person name="Ohji S."/>
            <person name="Ichikawa N."/>
        </authorList>
    </citation>
    <scope>NUCLEOTIDE SEQUENCE [LARGE SCALE GENOMIC DNA]</scope>
    <source>
        <strain evidence="3 4">NBRC 106429</strain>
    </source>
</reference>
<keyword evidence="4" id="KW-1185">Reference proteome</keyword>
<feature type="region of interest" description="Disordered" evidence="1">
    <location>
        <begin position="187"/>
        <end position="206"/>
    </location>
</feature>
<feature type="chain" id="PRO_5022204675" description="Lipoprotein" evidence="2">
    <location>
        <begin position="28"/>
        <end position="206"/>
    </location>
</feature>
<comment type="caution">
    <text evidence="3">The sequence shown here is derived from an EMBL/GenBank/DDBJ whole genome shotgun (WGS) entry which is preliminary data.</text>
</comment>
<dbReference type="OrthoDB" id="7364046at2"/>
<organism evidence="3 4">
    <name type="scientific">Skermanella aerolata</name>
    <dbReference type="NCBI Taxonomy" id="393310"/>
    <lineage>
        <taxon>Bacteria</taxon>
        <taxon>Pseudomonadati</taxon>
        <taxon>Pseudomonadota</taxon>
        <taxon>Alphaproteobacteria</taxon>
        <taxon>Rhodospirillales</taxon>
        <taxon>Azospirillaceae</taxon>
        <taxon>Skermanella</taxon>
    </lineage>
</organism>
<evidence type="ECO:0008006" key="5">
    <source>
        <dbReference type="Google" id="ProtNLM"/>
    </source>
</evidence>
<evidence type="ECO:0000256" key="1">
    <source>
        <dbReference type="SAM" id="MobiDB-lite"/>
    </source>
</evidence>
<dbReference type="Proteomes" id="UP000321523">
    <property type="component" value="Unassembled WGS sequence"/>
</dbReference>
<evidence type="ECO:0000256" key="2">
    <source>
        <dbReference type="SAM" id="SignalP"/>
    </source>
</evidence>
<evidence type="ECO:0000313" key="4">
    <source>
        <dbReference type="Proteomes" id="UP000321523"/>
    </source>
</evidence>
<name>A0A512DPY4_9PROT</name>